<evidence type="ECO:0000256" key="8">
    <source>
        <dbReference type="ARBA" id="ARBA00023143"/>
    </source>
</evidence>
<keyword evidence="11" id="KW-0969">Cilium</keyword>
<feature type="transmembrane region" description="Helical" evidence="10">
    <location>
        <begin position="47"/>
        <end position="68"/>
    </location>
</feature>
<comment type="caution">
    <text evidence="11">The sequence shown here is derived from an EMBL/GenBank/DDBJ whole genome shotgun (WGS) entry which is preliminary data.</text>
</comment>
<keyword evidence="7 10" id="KW-0472">Membrane</keyword>
<evidence type="ECO:0000256" key="3">
    <source>
        <dbReference type="ARBA" id="ARBA00021717"/>
    </source>
</evidence>
<evidence type="ECO:0000256" key="7">
    <source>
        <dbReference type="ARBA" id="ARBA00023136"/>
    </source>
</evidence>
<evidence type="ECO:0000256" key="9">
    <source>
        <dbReference type="NCBIfam" id="TIGR01400"/>
    </source>
</evidence>
<evidence type="ECO:0000256" key="2">
    <source>
        <dbReference type="ARBA" id="ARBA00009772"/>
    </source>
</evidence>
<dbReference type="AlphaFoldDB" id="A0A0R0CLZ4"/>
<evidence type="ECO:0000256" key="6">
    <source>
        <dbReference type="ARBA" id="ARBA00022989"/>
    </source>
</evidence>
<evidence type="ECO:0000313" key="11">
    <source>
        <dbReference type="EMBL" id="KRG67298.1"/>
    </source>
</evidence>
<evidence type="ECO:0000313" key="12">
    <source>
        <dbReference type="Proteomes" id="UP000051863"/>
    </source>
</evidence>
<dbReference type="GO" id="GO:0044780">
    <property type="term" value="P:bacterial-type flagellum assembly"/>
    <property type="evidence" value="ECO:0007669"/>
    <property type="project" value="UniProtKB-UniRule"/>
</dbReference>
<organism evidence="11 12">
    <name type="scientific">Stenotrophomonas terrae</name>
    <dbReference type="NCBI Taxonomy" id="405446"/>
    <lineage>
        <taxon>Bacteria</taxon>
        <taxon>Pseudomonadati</taxon>
        <taxon>Pseudomonadota</taxon>
        <taxon>Gammaproteobacteria</taxon>
        <taxon>Lysobacterales</taxon>
        <taxon>Lysobacteraceae</taxon>
        <taxon>Stenotrophomonas</taxon>
    </lineage>
</organism>
<dbReference type="Pfam" id="PF01311">
    <property type="entry name" value="Bac_export_1"/>
    <property type="match status" value="1"/>
</dbReference>
<dbReference type="GO" id="GO:0009425">
    <property type="term" value="C:bacterial-type flagellum basal body"/>
    <property type="evidence" value="ECO:0007669"/>
    <property type="project" value="UniProtKB-SubCell"/>
</dbReference>
<dbReference type="PANTHER" id="PTHR30065">
    <property type="entry name" value="FLAGELLAR BIOSYNTHETIC PROTEIN FLIR"/>
    <property type="match status" value="1"/>
</dbReference>
<dbReference type="PANTHER" id="PTHR30065:SF8">
    <property type="entry name" value="FLAGELLAR BIOSYNTHETIC PROTEIN FLIR"/>
    <property type="match status" value="1"/>
</dbReference>
<dbReference type="InterPro" id="IPR006303">
    <property type="entry name" value="FliR"/>
</dbReference>
<protein>
    <recommendedName>
        <fullName evidence="3 9">Flagellar biosynthetic protein FliR</fullName>
    </recommendedName>
</protein>
<evidence type="ECO:0000256" key="5">
    <source>
        <dbReference type="ARBA" id="ARBA00022692"/>
    </source>
</evidence>
<comment type="similarity">
    <text evidence="2 10">Belongs to the FliR/MopE/SpaR family.</text>
</comment>
<dbReference type="RefSeq" id="WP_057628667.1">
    <property type="nucleotide sequence ID" value="NZ_JBDJMY010000002.1"/>
</dbReference>
<gene>
    <name evidence="11" type="ORF">ABB27_10610</name>
</gene>
<dbReference type="PRINTS" id="PR00953">
    <property type="entry name" value="TYPE3IMRPROT"/>
</dbReference>
<feature type="transmembrane region" description="Helical" evidence="10">
    <location>
        <begin position="80"/>
        <end position="98"/>
    </location>
</feature>
<comment type="function">
    <text evidence="1 10">Role in flagellar biosynthesis.</text>
</comment>
<keyword evidence="11" id="KW-0966">Cell projection</keyword>
<sequence>MDSVTQTVIDGQQAFAIIGNTLWIMLRIGAMLMAMPMLGTRAVPARVRAMLAIALSVALAPVLPPVPIFNGFDSATVLSILREVAVGVSIGFLLRLIFEAGAMAGEMIAQSTGLAFAQMADPMRGGSSGVIGQWFYLMFGLLFFTSNGHLALISLLVDSYKALPIGTALPDPHAVAALAPTLALQIFRGALSLALPLVVAMLAINLAFGVLARAAPALNPMQLGLPVALLLGLSLLTLLSGEMGAPVQRLFDTAFDTARQVTM</sequence>
<dbReference type="NCBIfam" id="TIGR01400">
    <property type="entry name" value="fliR"/>
    <property type="match status" value="1"/>
</dbReference>
<dbReference type="InterPro" id="IPR002010">
    <property type="entry name" value="T3SS_IM_R"/>
</dbReference>
<dbReference type="EMBL" id="LDJJ01000033">
    <property type="protein sequence ID" value="KRG67298.1"/>
    <property type="molecule type" value="Genomic_DNA"/>
</dbReference>
<keyword evidence="8 10" id="KW-0975">Bacterial flagellum</keyword>
<keyword evidence="5 10" id="KW-0812">Transmembrane</keyword>
<feature type="transmembrane region" description="Helical" evidence="10">
    <location>
        <begin position="134"/>
        <end position="157"/>
    </location>
</feature>
<evidence type="ECO:0000256" key="10">
    <source>
        <dbReference type="RuleBase" id="RU362071"/>
    </source>
</evidence>
<feature type="transmembrane region" description="Helical" evidence="10">
    <location>
        <begin position="190"/>
        <end position="211"/>
    </location>
</feature>
<dbReference type="PATRIC" id="fig|405446.3.peg.1615"/>
<proteinExistence type="inferred from homology"/>
<name>A0A0R0CLZ4_9GAMM</name>
<dbReference type="GO" id="GO:0005886">
    <property type="term" value="C:plasma membrane"/>
    <property type="evidence" value="ECO:0007669"/>
    <property type="project" value="UniProtKB-SubCell"/>
</dbReference>
<feature type="transmembrane region" description="Helical" evidence="10">
    <location>
        <begin position="223"/>
        <end position="241"/>
    </location>
</feature>
<accession>A0A0R0CLZ4</accession>
<keyword evidence="6 10" id="KW-1133">Transmembrane helix</keyword>
<keyword evidence="4 10" id="KW-1003">Cell membrane</keyword>
<keyword evidence="12" id="KW-1185">Reference proteome</keyword>
<evidence type="ECO:0000256" key="1">
    <source>
        <dbReference type="ARBA" id="ARBA00002578"/>
    </source>
</evidence>
<evidence type="ECO:0000256" key="4">
    <source>
        <dbReference type="ARBA" id="ARBA00022475"/>
    </source>
</evidence>
<reference evidence="11 12" key="1">
    <citation type="submission" date="2015-05" db="EMBL/GenBank/DDBJ databases">
        <title>Genome sequencing and analysis of members of genus Stenotrophomonas.</title>
        <authorList>
            <person name="Patil P.P."/>
            <person name="Midha S."/>
            <person name="Patil P.B."/>
        </authorList>
    </citation>
    <scope>NUCLEOTIDE SEQUENCE [LARGE SCALE GENOMIC DNA]</scope>
    <source>
        <strain evidence="11 12">DSM 18941</strain>
    </source>
</reference>
<dbReference type="Proteomes" id="UP000051863">
    <property type="component" value="Unassembled WGS sequence"/>
</dbReference>
<keyword evidence="11" id="KW-0282">Flagellum</keyword>
<feature type="transmembrane region" description="Helical" evidence="10">
    <location>
        <begin position="14"/>
        <end position="35"/>
    </location>
</feature>
<comment type="subcellular location">
    <subcellularLocation>
        <location evidence="10">Cell membrane</location>
        <topology evidence="10">Multi-pass membrane protein</topology>
    </subcellularLocation>
    <subcellularLocation>
        <location evidence="10">Bacterial flagellum basal body</location>
    </subcellularLocation>
</comment>
<dbReference type="GO" id="GO:0006605">
    <property type="term" value="P:protein targeting"/>
    <property type="evidence" value="ECO:0007669"/>
    <property type="project" value="UniProtKB-UniRule"/>
</dbReference>
<dbReference type="OrthoDB" id="9797790at2"/>